<dbReference type="Proteomes" id="UP000229433">
    <property type="component" value="Unassembled WGS sequence"/>
</dbReference>
<accession>A0A2G1VMQ5</accession>
<sequence length="72" mass="8090">MARNPAITQIYILEEQIRQLQNTVKVLKKGLTDSGASKSPARKGVKESIKLDVERKLAKRRINQMKKATGGR</sequence>
<dbReference type="EMBL" id="NQXA01000026">
    <property type="protein sequence ID" value="PHQ27880.1"/>
    <property type="molecule type" value="Genomic_DNA"/>
</dbReference>
<evidence type="ECO:0000313" key="2">
    <source>
        <dbReference type="Proteomes" id="UP000229433"/>
    </source>
</evidence>
<comment type="caution">
    <text evidence="1">The sequence shown here is derived from an EMBL/GenBank/DDBJ whole genome shotgun (WGS) entry which is preliminary data.</text>
</comment>
<reference evidence="1 2" key="1">
    <citation type="submission" date="2017-08" db="EMBL/GenBank/DDBJ databases">
        <title>The whole genome shortgun sequences of strain Leeuwenhoekiella nanhaiensis G18 from the South China Sea.</title>
        <authorList>
            <person name="Liu Q."/>
        </authorList>
    </citation>
    <scope>NUCLEOTIDE SEQUENCE [LARGE SCALE GENOMIC DNA]</scope>
    <source>
        <strain evidence="1 2">G18</strain>
    </source>
</reference>
<organism evidence="1 2">
    <name type="scientific">Leeuwenhoekiella nanhaiensis</name>
    <dbReference type="NCBI Taxonomy" id="1655491"/>
    <lineage>
        <taxon>Bacteria</taxon>
        <taxon>Pseudomonadati</taxon>
        <taxon>Bacteroidota</taxon>
        <taxon>Flavobacteriia</taxon>
        <taxon>Flavobacteriales</taxon>
        <taxon>Flavobacteriaceae</taxon>
        <taxon>Leeuwenhoekiella</taxon>
    </lineage>
</organism>
<keyword evidence="2" id="KW-1185">Reference proteome</keyword>
<name>A0A2G1VMQ5_9FLAO</name>
<protein>
    <submittedName>
        <fullName evidence="1">Uncharacterized protein</fullName>
    </submittedName>
</protein>
<dbReference type="AlphaFoldDB" id="A0A2G1VMQ5"/>
<dbReference type="RefSeq" id="WP_099647677.1">
    <property type="nucleotide sequence ID" value="NZ_KZ319306.1"/>
</dbReference>
<gene>
    <name evidence="1" type="ORF">CJ305_17905</name>
</gene>
<evidence type="ECO:0000313" key="1">
    <source>
        <dbReference type="EMBL" id="PHQ27880.1"/>
    </source>
</evidence>
<proteinExistence type="predicted"/>